<name>A0ABT1HRI9_STRSD</name>
<dbReference type="Proteomes" id="UP001205311">
    <property type="component" value="Unassembled WGS sequence"/>
</dbReference>
<protein>
    <submittedName>
        <fullName evidence="1">Uncharacterized protein</fullName>
    </submittedName>
</protein>
<accession>A0ABT1HRI9</accession>
<gene>
    <name evidence="1" type="ORF">LX15_001829</name>
</gene>
<sequence>MRGSSRGPRGRGEGEHDAVRVIAVAIAHPGGGNRVSLAYPRRLPVMRMPPRPDDQGSEAAVSPTGVISAQAALELLCGCGNTQRAPVPRVRVVLGEDWMPALADLVALARLAGWYVADDLTDASCPSCLRTVGCLTWRPDAGRLVTDHRFGPAVPALPTTPGNVGRSVRVCEGCGWRDYDPPLPPPDRSLVVGAVRLVQGTDMLGGRGAAVALRTVPAIPEIRQGLGRTAFGTATGGIPSA</sequence>
<dbReference type="EMBL" id="JAMTCP010000007">
    <property type="protein sequence ID" value="MCP2258135.1"/>
    <property type="molecule type" value="Genomic_DNA"/>
</dbReference>
<evidence type="ECO:0000313" key="1">
    <source>
        <dbReference type="EMBL" id="MCP2258135.1"/>
    </source>
</evidence>
<organism evidence="1 2">
    <name type="scientific">Streptoalloteichus tenebrarius (strain ATCC 17920 / DSM 40477 / JCM 4838 / CBS 697.72 / NBRC 16177 / NCIMB 11028 / NRRL B-12390 / A12253. 1 / ISP 5477)</name>
    <name type="common">Streptomyces tenebrarius</name>
    <dbReference type="NCBI Taxonomy" id="1933"/>
    <lineage>
        <taxon>Bacteria</taxon>
        <taxon>Bacillati</taxon>
        <taxon>Actinomycetota</taxon>
        <taxon>Actinomycetes</taxon>
        <taxon>Pseudonocardiales</taxon>
        <taxon>Pseudonocardiaceae</taxon>
        <taxon>Streptoalloteichus</taxon>
    </lineage>
</organism>
<evidence type="ECO:0000313" key="2">
    <source>
        <dbReference type="Proteomes" id="UP001205311"/>
    </source>
</evidence>
<keyword evidence="2" id="KW-1185">Reference proteome</keyword>
<reference evidence="1 2" key="1">
    <citation type="submission" date="2022-06" db="EMBL/GenBank/DDBJ databases">
        <title>Genomic Encyclopedia of Archaeal and Bacterial Type Strains, Phase II (KMG-II): from individual species to whole genera.</title>
        <authorList>
            <person name="Goeker M."/>
        </authorList>
    </citation>
    <scope>NUCLEOTIDE SEQUENCE [LARGE SCALE GENOMIC DNA]</scope>
    <source>
        <strain evidence="1 2">DSM 40477</strain>
    </source>
</reference>
<comment type="caution">
    <text evidence="1">The sequence shown here is derived from an EMBL/GenBank/DDBJ whole genome shotgun (WGS) entry which is preliminary data.</text>
</comment>
<proteinExistence type="predicted"/>